<dbReference type="Proteomes" id="UP000243217">
    <property type="component" value="Unassembled WGS sequence"/>
</dbReference>
<reference evidence="1 2" key="1">
    <citation type="journal article" date="2014" name="Genome Biol. Evol.">
        <title>The secreted proteins of Achlya hypogyna and Thraustotheca clavata identify the ancestral oomycete secretome and reveal gene acquisitions by horizontal gene transfer.</title>
        <authorList>
            <person name="Misner I."/>
            <person name="Blouin N."/>
            <person name="Leonard G."/>
            <person name="Richards T.A."/>
            <person name="Lane C.E."/>
        </authorList>
    </citation>
    <scope>NUCLEOTIDE SEQUENCE [LARGE SCALE GENOMIC DNA]</scope>
    <source>
        <strain evidence="1 2">ATCC 34112</strain>
    </source>
</reference>
<protein>
    <recommendedName>
        <fullName evidence="3">Glycosyl transferase family 1 domain-containing protein</fullName>
    </recommendedName>
</protein>
<accession>A0A1V9YVT7</accession>
<evidence type="ECO:0000313" key="1">
    <source>
        <dbReference type="EMBL" id="OQR89660.1"/>
    </source>
</evidence>
<gene>
    <name evidence="1" type="ORF">THRCLA_09646</name>
</gene>
<organism evidence="1 2">
    <name type="scientific">Thraustotheca clavata</name>
    <dbReference type="NCBI Taxonomy" id="74557"/>
    <lineage>
        <taxon>Eukaryota</taxon>
        <taxon>Sar</taxon>
        <taxon>Stramenopiles</taxon>
        <taxon>Oomycota</taxon>
        <taxon>Saprolegniomycetes</taxon>
        <taxon>Saprolegniales</taxon>
        <taxon>Achlyaceae</taxon>
        <taxon>Thraustotheca</taxon>
    </lineage>
</organism>
<sequence length="276" mass="31480">MPNVEMFELKTKEYYAVDYVLCKTKDAYDRVTKWYEDFGNPRNTTVLFVEHTSSDPSTSAKSYAQSHPEFTIRPKNFDKTTFFHANGHSAQKSTTSILQCWKERPDLPLIDIYSMHNGTRDAYDEIFKETGTPSNLRFHFGHDVDGPDFGRLLLEASTIICPSKMEGFGHYINQARAAGALVMTTNGSPMNEFIAPDAGILIDAAPFEPNQDQMLSIYGSMEWYVDATGICNAVDKVLAMTPNERTSHGKNCRRLYERQFVNFEANMRRLRALFVY</sequence>
<dbReference type="SUPFAM" id="SSF53756">
    <property type="entry name" value="UDP-Glycosyltransferase/glycogen phosphorylase"/>
    <property type="match status" value="1"/>
</dbReference>
<comment type="caution">
    <text evidence="1">The sequence shown here is derived from an EMBL/GenBank/DDBJ whole genome shotgun (WGS) entry which is preliminary data.</text>
</comment>
<evidence type="ECO:0000313" key="2">
    <source>
        <dbReference type="Proteomes" id="UP000243217"/>
    </source>
</evidence>
<evidence type="ECO:0008006" key="3">
    <source>
        <dbReference type="Google" id="ProtNLM"/>
    </source>
</evidence>
<dbReference type="AlphaFoldDB" id="A0A1V9YVT7"/>
<name>A0A1V9YVT7_9STRA</name>
<proteinExistence type="predicted"/>
<dbReference type="EMBL" id="JNBS01002690">
    <property type="protein sequence ID" value="OQR89660.1"/>
    <property type="molecule type" value="Genomic_DNA"/>
</dbReference>
<dbReference type="OrthoDB" id="2100592at2759"/>
<keyword evidence="2" id="KW-1185">Reference proteome</keyword>
<dbReference type="Gene3D" id="3.40.50.2000">
    <property type="entry name" value="Glycogen Phosphorylase B"/>
    <property type="match status" value="1"/>
</dbReference>